<dbReference type="Pfam" id="PF04306">
    <property type="entry name" value="DUF456"/>
    <property type="match status" value="1"/>
</dbReference>
<dbReference type="InterPro" id="IPR007403">
    <property type="entry name" value="DUF456"/>
</dbReference>
<feature type="transmembrane region" description="Helical" evidence="1">
    <location>
        <begin position="51"/>
        <end position="71"/>
    </location>
</feature>
<name>A0A4P6HPI5_9BACT</name>
<dbReference type="EMBL" id="CP026538">
    <property type="protein sequence ID" value="QAZ68000.1"/>
    <property type="molecule type" value="Genomic_DNA"/>
</dbReference>
<accession>A0A4P6HPI5</accession>
<feature type="transmembrane region" description="Helical" evidence="1">
    <location>
        <begin position="140"/>
        <end position="160"/>
    </location>
</feature>
<gene>
    <name evidence="2" type="ORF">C3Y92_12500</name>
</gene>
<keyword evidence="1" id="KW-1133">Transmembrane helix</keyword>
<keyword evidence="1" id="KW-0472">Membrane</keyword>
<evidence type="ECO:0000313" key="2">
    <source>
        <dbReference type="EMBL" id="QAZ68000.1"/>
    </source>
</evidence>
<dbReference type="AlphaFoldDB" id="A0A4P6HPI5"/>
<dbReference type="OrthoDB" id="5456272at2"/>
<dbReference type="PANTHER" id="PTHR39165">
    <property type="entry name" value="IG HYPOTHETICAL 17883"/>
    <property type="match status" value="1"/>
</dbReference>
<dbReference type="PANTHER" id="PTHR39165:SF1">
    <property type="entry name" value="DUF456 DOMAIN-CONTAINING PROTEIN"/>
    <property type="match status" value="1"/>
</dbReference>
<keyword evidence="3" id="KW-1185">Reference proteome</keyword>
<dbReference type="RefSeq" id="WP_129353087.1">
    <property type="nucleotide sequence ID" value="NZ_CP026538.1"/>
</dbReference>
<dbReference type="KEGG" id="dcb:C3Y92_12500"/>
<evidence type="ECO:0000313" key="3">
    <source>
        <dbReference type="Proteomes" id="UP000293296"/>
    </source>
</evidence>
<reference evidence="2 3" key="1">
    <citation type="submission" date="2018-02" db="EMBL/GenBank/DDBJ databases">
        <title>Genome sequence of Desulfovibrio carbinolicus DSM 3852.</title>
        <authorList>
            <person name="Wilbanks E."/>
            <person name="Skennerton C.T."/>
            <person name="Orphan V.J."/>
        </authorList>
    </citation>
    <scope>NUCLEOTIDE SEQUENCE [LARGE SCALE GENOMIC DNA]</scope>
    <source>
        <strain evidence="2 3">DSM 3852</strain>
    </source>
</reference>
<protein>
    <submittedName>
        <fullName evidence="2">DUF456 domain-containing protein</fullName>
    </submittedName>
</protein>
<evidence type="ECO:0000256" key="1">
    <source>
        <dbReference type="SAM" id="Phobius"/>
    </source>
</evidence>
<organism evidence="2 3">
    <name type="scientific">Solidesulfovibrio carbinolicus</name>
    <dbReference type="NCBI Taxonomy" id="296842"/>
    <lineage>
        <taxon>Bacteria</taxon>
        <taxon>Pseudomonadati</taxon>
        <taxon>Thermodesulfobacteriota</taxon>
        <taxon>Desulfovibrionia</taxon>
        <taxon>Desulfovibrionales</taxon>
        <taxon>Desulfovibrionaceae</taxon>
        <taxon>Solidesulfovibrio</taxon>
    </lineage>
</organism>
<dbReference type="Proteomes" id="UP000293296">
    <property type="component" value="Chromosome"/>
</dbReference>
<feature type="transmembrane region" description="Helical" evidence="1">
    <location>
        <begin position="91"/>
        <end position="119"/>
    </location>
</feature>
<sequence>MSLVALAVFLLVLLGCLTLHVFGLPGNWALLGLVILWDVFHPELHLGFGFYALLVCVALAGEAVELFAQLFGAKRYGASGKGNLGGFLGAFGGALCGAPFFLGLGALFGAVAGAFFGCYMFERLHGRDDAEARRAALGALYGKVFGLTAKVACGVVMWTASARELWPA</sequence>
<proteinExistence type="predicted"/>
<keyword evidence="1" id="KW-0812">Transmembrane</keyword>